<comment type="caution">
    <text evidence="2">The sequence shown here is derived from an EMBL/GenBank/DDBJ whole genome shotgun (WGS) entry which is preliminary data.</text>
</comment>
<protein>
    <submittedName>
        <fullName evidence="2">YHYH domain-containing protein</fullName>
    </submittedName>
</protein>
<sequence length="79" mass="8460">MRKKGLIALLTTILLCTPFSINVSASPGRLDGNGGHTCRTNCAKYGLKTEQYHYHNSDGSITLSKQAAKQVPKPSTTPA</sequence>
<organism evidence="2 3">
    <name type="scientific">Heyndrickxia oleronia</name>
    <dbReference type="NCBI Taxonomy" id="38875"/>
    <lineage>
        <taxon>Bacteria</taxon>
        <taxon>Bacillati</taxon>
        <taxon>Bacillota</taxon>
        <taxon>Bacilli</taxon>
        <taxon>Bacillales</taxon>
        <taxon>Bacillaceae</taxon>
        <taxon>Heyndrickxia</taxon>
    </lineage>
</organism>
<keyword evidence="1" id="KW-0732">Signal</keyword>
<dbReference type="Proteomes" id="UP001159179">
    <property type="component" value="Unassembled WGS sequence"/>
</dbReference>
<evidence type="ECO:0000256" key="1">
    <source>
        <dbReference type="SAM" id="SignalP"/>
    </source>
</evidence>
<evidence type="ECO:0000313" key="2">
    <source>
        <dbReference type="EMBL" id="MDH5162587.1"/>
    </source>
</evidence>
<name>A0AAW6SZA8_9BACI</name>
<proteinExistence type="predicted"/>
<dbReference type="NCBIfam" id="NF033223">
    <property type="entry name" value="YHYH_alt"/>
    <property type="match status" value="1"/>
</dbReference>
<dbReference type="RefSeq" id="WP_280617472.1">
    <property type="nucleotide sequence ID" value="NZ_JAROYP010000010.1"/>
</dbReference>
<dbReference type="InterPro" id="IPR047773">
    <property type="entry name" value="YHYH_dom_bact"/>
</dbReference>
<reference evidence="2" key="1">
    <citation type="submission" date="2023-03" db="EMBL/GenBank/DDBJ databases">
        <title>Bacterial isolates from washroom surfaces on a university campus.</title>
        <authorList>
            <person name="Holman D.B."/>
            <person name="Gzyl K.E."/>
            <person name="Taheri A.E."/>
        </authorList>
    </citation>
    <scope>NUCLEOTIDE SEQUENCE</scope>
    <source>
        <strain evidence="2">RD03</strain>
    </source>
</reference>
<feature type="chain" id="PRO_5043487823" evidence="1">
    <location>
        <begin position="26"/>
        <end position="79"/>
    </location>
</feature>
<evidence type="ECO:0000313" key="3">
    <source>
        <dbReference type="Proteomes" id="UP001159179"/>
    </source>
</evidence>
<dbReference type="EMBL" id="JAROYP010000010">
    <property type="protein sequence ID" value="MDH5162587.1"/>
    <property type="molecule type" value="Genomic_DNA"/>
</dbReference>
<gene>
    <name evidence="2" type="ORF">P5X88_16765</name>
</gene>
<feature type="signal peptide" evidence="1">
    <location>
        <begin position="1"/>
        <end position="25"/>
    </location>
</feature>
<accession>A0AAW6SZA8</accession>
<dbReference type="AlphaFoldDB" id="A0AAW6SZA8"/>